<dbReference type="Pfam" id="PF00583">
    <property type="entry name" value="Acetyltransf_1"/>
    <property type="match status" value="1"/>
</dbReference>
<organism evidence="2 5">
    <name type="scientific">Parvimonas micra</name>
    <dbReference type="NCBI Taxonomy" id="33033"/>
    <lineage>
        <taxon>Bacteria</taxon>
        <taxon>Bacillati</taxon>
        <taxon>Bacillota</taxon>
        <taxon>Tissierellia</taxon>
        <taxon>Tissierellales</taxon>
        <taxon>Peptoniphilaceae</taxon>
        <taxon>Parvimonas</taxon>
    </lineage>
</organism>
<reference evidence="4" key="3">
    <citation type="submission" date="2022-07" db="EMBL/GenBank/DDBJ databases">
        <title>Parvimonas micra travels from the subgingival sulcus of the human oral cavity to the colorectal adenocarcinoma.</title>
        <authorList>
            <person name="Conde-Perez K."/>
            <person name="Buetas E."/>
            <person name="Aja-Macaya P."/>
            <person name="Martin-De Arribas E."/>
            <person name="Iglesias-Corras I."/>
            <person name="Trigo-Tasende N."/>
            <person name="Nasser-Ali M."/>
            <person name="Estevez L.S."/>
            <person name="Rumbo-Feal S."/>
            <person name="Otero-Alen B."/>
            <person name="Noguera J.F."/>
            <person name="Concha A."/>
            <person name="Pardinas-Lopez S."/>
            <person name="Carda-Dieguez M."/>
            <person name="Gomez-Randulfe I."/>
            <person name="Martinez-Lago N."/>
            <person name="Ladra S."/>
            <person name="Aparicio L.A."/>
            <person name="Bou G."/>
            <person name="Mira A."/>
            <person name="Vallejo J.A."/>
            <person name="Poza M."/>
        </authorList>
    </citation>
    <scope>NUCLEOTIDE SEQUENCE</scope>
    <source>
        <strain evidence="4">PM102KC-G-1</strain>
    </source>
</reference>
<evidence type="ECO:0000313" key="5">
    <source>
        <dbReference type="Proteomes" id="UP000031386"/>
    </source>
</evidence>
<dbReference type="AlphaFoldDB" id="A0A0B4RZY1"/>
<reference evidence="3" key="2">
    <citation type="submission" date="2020-04" db="EMBL/GenBank/DDBJ databases">
        <title>Deep metagenomics examines the oral microbiome during advanced dental caries in children, revealing novel taxa and co-occurrences with host molecules.</title>
        <authorList>
            <person name="Baker J.L."/>
            <person name="Morton J.T."/>
            <person name="Dinis M."/>
            <person name="Alvarez R."/>
            <person name="Tran N.C."/>
            <person name="Knight R."/>
            <person name="Edlund A."/>
        </authorList>
    </citation>
    <scope>NUCLEOTIDE SEQUENCE</scope>
    <source>
        <strain evidence="3">JCVI_23_bin.11</strain>
    </source>
</reference>
<dbReference type="SUPFAM" id="SSF55729">
    <property type="entry name" value="Acyl-CoA N-acyltransferases (Nat)"/>
    <property type="match status" value="1"/>
</dbReference>
<dbReference type="CDD" id="cd04301">
    <property type="entry name" value="NAT_SF"/>
    <property type="match status" value="1"/>
</dbReference>
<keyword evidence="2" id="KW-0808">Transferase</keyword>
<dbReference type="Proteomes" id="UP000031386">
    <property type="component" value="Chromosome"/>
</dbReference>
<dbReference type="InterPro" id="IPR016181">
    <property type="entry name" value="Acyl_CoA_acyltransferase"/>
</dbReference>
<reference evidence="2 5" key="1">
    <citation type="submission" date="2014-10" db="EMBL/GenBank/DDBJ databases">
        <title>Complete genome sequence of Parvimonas micra KCOM 1535 (= ChDC B708).</title>
        <authorList>
            <person name="Kook J.-K."/>
            <person name="Park S.-N."/>
            <person name="Lim Y.K."/>
            <person name="Roh H."/>
        </authorList>
    </citation>
    <scope>NUCLEOTIDE SEQUENCE [LARGE SCALE GENOMIC DNA]</scope>
    <source>
        <strain evidence="2">KCOM 1535</strain>
        <strain evidence="5">KCOM 1535 / ChDC B708</strain>
    </source>
</reference>
<evidence type="ECO:0000313" key="3">
    <source>
        <dbReference type="EMBL" id="MBF1306808.1"/>
    </source>
</evidence>
<dbReference type="OrthoDB" id="67353at2"/>
<evidence type="ECO:0000313" key="2">
    <source>
        <dbReference type="EMBL" id="AIZ36050.1"/>
    </source>
</evidence>
<dbReference type="EMBL" id="CP009761">
    <property type="protein sequence ID" value="AIZ36050.1"/>
    <property type="molecule type" value="Genomic_DNA"/>
</dbReference>
<dbReference type="STRING" id="33033.NW74_01055"/>
<evidence type="ECO:0000259" key="1">
    <source>
        <dbReference type="PROSITE" id="PS51186"/>
    </source>
</evidence>
<dbReference type="GO" id="GO:0016747">
    <property type="term" value="F:acyltransferase activity, transferring groups other than amino-acyl groups"/>
    <property type="evidence" value="ECO:0007669"/>
    <property type="project" value="InterPro"/>
</dbReference>
<feature type="domain" description="N-acetyltransferase" evidence="1">
    <location>
        <begin position="1"/>
        <end position="167"/>
    </location>
</feature>
<dbReference type="GeneID" id="93384659"/>
<dbReference type="PROSITE" id="PS51186">
    <property type="entry name" value="GNAT"/>
    <property type="match status" value="1"/>
</dbReference>
<dbReference type="RefSeq" id="WP_004831853.1">
    <property type="nucleotide sequence ID" value="NZ_BHYQ01000001.1"/>
</dbReference>
<dbReference type="Proteomes" id="UP000758611">
    <property type="component" value="Unassembled WGS sequence"/>
</dbReference>
<dbReference type="EMBL" id="CP101412">
    <property type="protein sequence ID" value="WBB30731.1"/>
    <property type="molecule type" value="Genomic_DNA"/>
</dbReference>
<dbReference type="InterPro" id="IPR000182">
    <property type="entry name" value="GNAT_dom"/>
</dbReference>
<dbReference type="KEGG" id="pmic:NW74_01055"/>
<sequence>MIKLLTLEEIEKYKREISDIYKEVFKTDDFSANFLITRIDGSLKNNIKIVGAFENEKLIGFVYGFDFLKENWWAMQVDSQLPSGIDWYKGTFELNELAVIEKYQGKGYGKKLMKCLIENFEGDKILLSTKKFNNDKIINFYHKLGFKDLINPFEYPNGDYETSIILCLSK</sequence>
<name>A0A0B4RZY1_9FIRM</name>
<dbReference type="EMBL" id="JABZRE010000008">
    <property type="protein sequence ID" value="MBF1306808.1"/>
    <property type="molecule type" value="Genomic_DNA"/>
</dbReference>
<dbReference type="Proteomes" id="UP001210690">
    <property type="component" value="Chromosome"/>
</dbReference>
<keyword evidence="5" id="KW-1185">Reference proteome</keyword>
<accession>A0A0B4RZY1</accession>
<dbReference type="Gene3D" id="3.40.630.30">
    <property type="match status" value="1"/>
</dbReference>
<evidence type="ECO:0000313" key="4">
    <source>
        <dbReference type="EMBL" id="WBB30731.1"/>
    </source>
</evidence>
<protein>
    <submittedName>
        <fullName evidence="3">GNAT family N-acetyltransferase</fullName>
    </submittedName>
    <submittedName>
        <fullName evidence="2">GNAT family acetyltransferase</fullName>
    </submittedName>
</protein>
<gene>
    <name evidence="3" type="ORF">HXM94_03315</name>
    <name evidence="4" type="ORF">NM222_07205</name>
    <name evidence="2" type="ORF">NW74_01055</name>
</gene>
<proteinExistence type="predicted"/>